<dbReference type="RefSeq" id="WP_003108348.1">
    <property type="nucleotide sequence ID" value="NZ_ALYM01000003.1"/>
</dbReference>
<organism evidence="1 2">
    <name type="scientific">Streptococcus parauberis KRS-02083</name>
    <dbReference type="NCBI Taxonomy" id="1207545"/>
    <lineage>
        <taxon>Bacteria</taxon>
        <taxon>Bacillati</taxon>
        <taxon>Bacillota</taxon>
        <taxon>Bacilli</taxon>
        <taxon>Lactobacillales</taxon>
        <taxon>Streptococcaceae</taxon>
        <taxon>Streptococcus</taxon>
    </lineage>
</organism>
<name>A0ABP2SZ56_9STRE</name>
<evidence type="ECO:0000313" key="2">
    <source>
        <dbReference type="Proteomes" id="UP000011769"/>
    </source>
</evidence>
<dbReference type="EMBL" id="ALYM01000003">
    <property type="protein sequence ID" value="EMG25745.1"/>
    <property type="molecule type" value="Genomic_DNA"/>
</dbReference>
<dbReference type="Proteomes" id="UP000011769">
    <property type="component" value="Unassembled WGS sequence"/>
</dbReference>
<sequence>MKFFNWLFTKQEEEQKQEWTIQNNGGEQSKNDYNKRMRLGETLI</sequence>
<proteinExistence type="predicted"/>
<reference evidence="1 2" key="1">
    <citation type="journal article" date="2013" name="PLoS ONE">
        <title>Comparative Genomic Characterization of Three Streptococcus parauberis Strains in Fish Pathogen, as Assessed by Wide-Genome Analyses.</title>
        <authorList>
            <person name="Nho S.W."/>
            <person name="Hikima J."/>
            <person name="Park S.B."/>
            <person name="Jang H.B."/>
            <person name="Cha I.S."/>
            <person name="Yasuike M."/>
            <person name="Nakamura Y."/>
            <person name="Fujiwara A."/>
            <person name="Sano M."/>
            <person name="Kanai K."/>
            <person name="Kondo H."/>
            <person name="Hirono I."/>
            <person name="Takeyama H."/>
            <person name="Aoki T."/>
            <person name="Jung T.S."/>
        </authorList>
    </citation>
    <scope>NUCLEOTIDE SEQUENCE [LARGE SCALE GENOMIC DNA]</scope>
    <source>
        <strain evidence="1 2">KRS-02083</strain>
    </source>
</reference>
<gene>
    <name evidence="1" type="ORF">SPJ1_1156</name>
</gene>
<evidence type="ECO:0000313" key="1">
    <source>
        <dbReference type="EMBL" id="EMG25745.1"/>
    </source>
</evidence>
<comment type="caution">
    <text evidence="1">The sequence shown here is derived from an EMBL/GenBank/DDBJ whole genome shotgun (WGS) entry which is preliminary data.</text>
</comment>
<accession>A0ABP2SZ56</accession>
<keyword evidence="2" id="KW-1185">Reference proteome</keyword>
<protein>
    <submittedName>
        <fullName evidence="1">Uncharacterized protein</fullName>
    </submittedName>
</protein>